<dbReference type="PANTHER" id="PTHR37422">
    <property type="entry name" value="TEICHURONIC ACID BIOSYNTHESIS PROTEIN TUAE"/>
    <property type="match status" value="1"/>
</dbReference>
<evidence type="ECO:0000256" key="1">
    <source>
        <dbReference type="ARBA" id="ARBA00004141"/>
    </source>
</evidence>
<dbReference type="Proteomes" id="UP001597399">
    <property type="component" value="Unassembled WGS sequence"/>
</dbReference>
<protein>
    <submittedName>
        <fullName evidence="7">O-antigen ligase family protein</fullName>
    </submittedName>
</protein>
<comment type="caution">
    <text evidence="7">The sequence shown here is derived from an EMBL/GenBank/DDBJ whole genome shotgun (WGS) entry which is preliminary data.</text>
</comment>
<evidence type="ECO:0000256" key="5">
    <source>
        <dbReference type="SAM" id="Phobius"/>
    </source>
</evidence>
<evidence type="ECO:0000256" key="3">
    <source>
        <dbReference type="ARBA" id="ARBA00022989"/>
    </source>
</evidence>
<comment type="subcellular location">
    <subcellularLocation>
        <location evidence="1">Membrane</location>
        <topology evidence="1">Multi-pass membrane protein</topology>
    </subcellularLocation>
</comment>
<dbReference type="EMBL" id="JBHUMQ010000026">
    <property type="protein sequence ID" value="MFD2694129.1"/>
    <property type="molecule type" value="Genomic_DNA"/>
</dbReference>
<feature type="transmembrane region" description="Helical" evidence="5">
    <location>
        <begin position="84"/>
        <end position="103"/>
    </location>
</feature>
<organism evidence="7 8">
    <name type="scientific">Sporolactobacillus shoreicorticis</name>
    <dbReference type="NCBI Taxonomy" id="1923877"/>
    <lineage>
        <taxon>Bacteria</taxon>
        <taxon>Bacillati</taxon>
        <taxon>Bacillota</taxon>
        <taxon>Bacilli</taxon>
        <taxon>Bacillales</taxon>
        <taxon>Sporolactobacillaceae</taxon>
        <taxon>Sporolactobacillus</taxon>
    </lineage>
</organism>
<feature type="transmembrane region" description="Helical" evidence="5">
    <location>
        <begin position="363"/>
        <end position="379"/>
    </location>
</feature>
<dbReference type="GO" id="GO:0016874">
    <property type="term" value="F:ligase activity"/>
    <property type="evidence" value="ECO:0007669"/>
    <property type="project" value="UniProtKB-KW"/>
</dbReference>
<feature type="transmembrane region" description="Helical" evidence="5">
    <location>
        <begin position="172"/>
        <end position="189"/>
    </location>
</feature>
<keyword evidence="2 5" id="KW-0812">Transmembrane</keyword>
<keyword evidence="3 5" id="KW-1133">Transmembrane helix</keyword>
<dbReference type="PANTHER" id="PTHR37422:SF13">
    <property type="entry name" value="LIPOPOLYSACCHARIDE BIOSYNTHESIS PROTEIN PA4999-RELATED"/>
    <property type="match status" value="1"/>
</dbReference>
<evidence type="ECO:0000259" key="6">
    <source>
        <dbReference type="Pfam" id="PF04932"/>
    </source>
</evidence>
<evidence type="ECO:0000256" key="2">
    <source>
        <dbReference type="ARBA" id="ARBA00022692"/>
    </source>
</evidence>
<feature type="transmembrane region" description="Helical" evidence="5">
    <location>
        <begin position="399"/>
        <end position="416"/>
    </location>
</feature>
<feature type="transmembrane region" description="Helical" evidence="5">
    <location>
        <begin position="243"/>
        <end position="266"/>
    </location>
</feature>
<dbReference type="InterPro" id="IPR007016">
    <property type="entry name" value="O-antigen_ligase-rel_domated"/>
</dbReference>
<accession>A0ABW5S487</accession>
<proteinExistence type="predicted"/>
<gene>
    <name evidence="7" type="ORF">ACFSUE_10895</name>
</gene>
<reference evidence="8" key="1">
    <citation type="journal article" date="2019" name="Int. J. Syst. Evol. Microbiol.">
        <title>The Global Catalogue of Microorganisms (GCM) 10K type strain sequencing project: providing services to taxonomists for standard genome sequencing and annotation.</title>
        <authorList>
            <consortium name="The Broad Institute Genomics Platform"/>
            <consortium name="The Broad Institute Genome Sequencing Center for Infectious Disease"/>
            <person name="Wu L."/>
            <person name="Ma J."/>
        </authorList>
    </citation>
    <scope>NUCLEOTIDE SEQUENCE [LARGE SCALE GENOMIC DNA]</scope>
    <source>
        <strain evidence="8">TISTR 2466</strain>
    </source>
</reference>
<sequence>MIFLMYLAAFLFPLDNFPLMFGGGYKPIAVLIILIYVLVNFPKLFRMKYKRSECYILSFFVISILISAVQCVTNGYRLDGLMDAIQSLVSGFVCYVGFKLFVQQNSKSEAQITKLFLWIIRGYAVAVFVGLLEFIYIYVVPSGAVSDVIHLFVARSDFATTERLHFSFSEPSYISLHTNLFLLPAVIILKKKGLLTRYHQLIVLSFITLSLFSMSIRYFIDIIVFMIAYLFLTASAKILVKRIATFVVMLAAIVTIVQLIFIQNVFHMSSDHYYRMASMIKNPDSSNSDLSTQIRKTYTAIGFDSFYDHPLLGYGLGNFHYAYVRHYTSVDPSLLAKADELKNARTVYNLVTYNMYARLSSEMGLSGFLLIVMVIYLMVSKRMRNFSLLMMFLTVYSQLQFDSFALVQLFFWIAMIQSRYIAELHVGDADHLLNRVKGKIKALRNHRIEPA</sequence>
<evidence type="ECO:0000313" key="8">
    <source>
        <dbReference type="Proteomes" id="UP001597399"/>
    </source>
</evidence>
<keyword evidence="7" id="KW-0436">Ligase</keyword>
<feature type="domain" description="O-antigen ligase-related" evidence="6">
    <location>
        <begin position="219"/>
        <end position="371"/>
    </location>
</feature>
<dbReference type="RefSeq" id="WP_253057688.1">
    <property type="nucleotide sequence ID" value="NZ_JAMXWM010000001.1"/>
</dbReference>
<feature type="transmembrane region" description="Helical" evidence="5">
    <location>
        <begin position="201"/>
        <end position="231"/>
    </location>
</feature>
<feature type="transmembrane region" description="Helical" evidence="5">
    <location>
        <begin position="20"/>
        <end position="42"/>
    </location>
</feature>
<evidence type="ECO:0000256" key="4">
    <source>
        <dbReference type="ARBA" id="ARBA00023136"/>
    </source>
</evidence>
<dbReference type="InterPro" id="IPR051533">
    <property type="entry name" value="WaaL-like"/>
</dbReference>
<name>A0ABW5S487_9BACL</name>
<feature type="transmembrane region" description="Helical" evidence="5">
    <location>
        <begin position="54"/>
        <end position="78"/>
    </location>
</feature>
<dbReference type="Pfam" id="PF04932">
    <property type="entry name" value="Wzy_C"/>
    <property type="match status" value="1"/>
</dbReference>
<keyword evidence="4 5" id="KW-0472">Membrane</keyword>
<feature type="transmembrane region" description="Helical" evidence="5">
    <location>
        <begin position="115"/>
        <end position="139"/>
    </location>
</feature>
<evidence type="ECO:0000313" key="7">
    <source>
        <dbReference type="EMBL" id="MFD2694129.1"/>
    </source>
</evidence>
<keyword evidence="8" id="KW-1185">Reference proteome</keyword>